<dbReference type="Gene3D" id="3.40.30.10">
    <property type="entry name" value="Glutaredoxin"/>
    <property type="match status" value="1"/>
</dbReference>
<evidence type="ECO:0000256" key="3">
    <source>
        <dbReference type="SAM" id="SignalP"/>
    </source>
</evidence>
<evidence type="ECO:0000313" key="7">
    <source>
        <dbReference type="Proteomes" id="UP000030746"/>
    </source>
</evidence>
<dbReference type="AlphaFoldDB" id="V4A0L2"/>
<dbReference type="InterPro" id="IPR036356">
    <property type="entry name" value="ERp29_C_sf"/>
</dbReference>
<dbReference type="InterPro" id="IPR012883">
    <property type="entry name" value="ERp29_N"/>
</dbReference>
<evidence type="ECO:0000256" key="2">
    <source>
        <dbReference type="ARBA" id="ARBA00022824"/>
    </source>
</evidence>
<evidence type="ECO:0000256" key="1">
    <source>
        <dbReference type="ARBA" id="ARBA00014173"/>
    </source>
</evidence>
<dbReference type="FunFam" id="3.40.30.10:FF:000133">
    <property type="entry name" value="Endoplasmic reticulum resident protein 29"/>
    <property type="match status" value="1"/>
</dbReference>
<dbReference type="EMBL" id="KB201305">
    <property type="protein sequence ID" value="ESO97328.1"/>
    <property type="molecule type" value="Genomic_DNA"/>
</dbReference>
<dbReference type="CTD" id="20246475"/>
<dbReference type="SUPFAM" id="SSF52833">
    <property type="entry name" value="Thioredoxin-like"/>
    <property type="match status" value="1"/>
</dbReference>
<dbReference type="FunFam" id="1.20.1150.12:FF:000001">
    <property type="entry name" value="Endoplasmic reticulum resident protein 29"/>
    <property type="match status" value="1"/>
</dbReference>
<accession>V4A0L2</accession>
<dbReference type="CDD" id="cd00238">
    <property type="entry name" value="ERp29c"/>
    <property type="match status" value="1"/>
</dbReference>
<dbReference type="KEGG" id="lgi:LOTGIDRAFT_214161"/>
<sequence>MASVEGNFIFSLLLLSILSVADCDLVKGSVQLNSGVFDKVISKHKVVLVKFDETFPYGEKQDEFKKVAEASTGQPDLLVAEVQISDYGDKDNTDLAERFGIKKDKHPVYKLFLQNKDEPIDYTGDNLNSDDIKKFVMKESGLWLGLPSCLEKFDKFVTDFYKAAGNKRKEIFTAVQEAAETITDKIEKNSADIYIKTMKRVLEKGEEFIESEIIRVEKLRDGKVSDKKKEQLGERLNILTSFQMRMKDEL</sequence>
<reference evidence="6 7" key="1">
    <citation type="journal article" date="2013" name="Nature">
        <title>Insights into bilaterian evolution from three spiralian genomes.</title>
        <authorList>
            <person name="Simakov O."/>
            <person name="Marletaz F."/>
            <person name="Cho S.J."/>
            <person name="Edsinger-Gonzales E."/>
            <person name="Havlak P."/>
            <person name="Hellsten U."/>
            <person name="Kuo D.H."/>
            <person name="Larsson T."/>
            <person name="Lv J."/>
            <person name="Arendt D."/>
            <person name="Savage R."/>
            <person name="Osoegawa K."/>
            <person name="de Jong P."/>
            <person name="Grimwood J."/>
            <person name="Chapman J.A."/>
            <person name="Shapiro H."/>
            <person name="Aerts A."/>
            <person name="Otillar R.P."/>
            <person name="Terry A.Y."/>
            <person name="Boore J.L."/>
            <person name="Grigoriev I.V."/>
            <person name="Lindberg D.R."/>
            <person name="Seaver E.C."/>
            <person name="Weisblat D.A."/>
            <person name="Putnam N.H."/>
            <person name="Rokhsar D.S."/>
        </authorList>
    </citation>
    <scope>NUCLEOTIDE SEQUENCE [LARGE SCALE GENOMIC DNA]</scope>
</reference>
<dbReference type="OMA" id="FPYGDKH"/>
<dbReference type="InterPro" id="IPR036249">
    <property type="entry name" value="Thioredoxin-like_sf"/>
</dbReference>
<dbReference type="PANTHER" id="PTHR12211:SF0">
    <property type="entry name" value="ENDOPLASMIC RETICULUM RESIDENT PROTEIN 29"/>
    <property type="match status" value="1"/>
</dbReference>
<dbReference type="GeneID" id="20246475"/>
<evidence type="ECO:0000259" key="5">
    <source>
        <dbReference type="Pfam" id="PF07912"/>
    </source>
</evidence>
<dbReference type="PANTHER" id="PTHR12211">
    <property type="entry name" value="ENDOPLASMIC RETICULUM PROTEIN ERP29"/>
    <property type="match status" value="1"/>
</dbReference>
<evidence type="ECO:0000313" key="6">
    <source>
        <dbReference type="EMBL" id="ESO97328.1"/>
    </source>
</evidence>
<dbReference type="OrthoDB" id="417262at2759"/>
<dbReference type="HOGENOM" id="CLU_061309_0_0_1"/>
<dbReference type="InterPro" id="IPR011679">
    <property type="entry name" value="ERp29_C"/>
</dbReference>
<keyword evidence="7" id="KW-1185">Reference proteome</keyword>
<dbReference type="Pfam" id="PF07749">
    <property type="entry name" value="ERp29"/>
    <property type="match status" value="1"/>
</dbReference>
<keyword evidence="2" id="KW-0256">Endoplasmic reticulum</keyword>
<feature type="chain" id="PRO_5004716766" description="Endoplasmic reticulum resident protein 29" evidence="3">
    <location>
        <begin position="24"/>
        <end position="250"/>
    </location>
</feature>
<dbReference type="InterPro" id="IPR016855">
    <property type="entry name" value="ERp29"/>
</dbReference>
<dbReference type="GO" id="GO:0009306">
    <property type="term" value="P:protein secretion"/>
    <property type="evidence" value="ECO:0007669"/>
    <property type="project" value="InterPro"/>
</dbReference>
<feature type="domain" description="Endoplasmic reticulum resident protein 29 C-terminal" evidence="4">
    <location>
        <begin position="149"/>
        <end position="242"/>
    </location>
</feature>
<protein>
    <recommendedName>
        <fullName evidence="1">Endoplasmic reticulum resident protein 29</fullName>
    </recommendedName>
</protein>
<gene>
    <name evidence="6" type="ORF">LOTGIDRAFT_214161</name>
</gene>
<dbReference type="Proteomes" id="UP000030746">
    <property type="component" value="Unassembled WGS sequence"/>
</dbReference>
<dbReference type="Gene3D" id="1.20.1150.12">
    <property type="entry name" value="Endoplasmic reticulum resident protein 29, C-terminal domain"/>
    <property type="match status" value="1"/>
</dbReference>
<proteinExistence type="predicted"/>
<dbReference type="STRING" id="225164.V4A0L2"/>
<keyword evidence="3" id="KW-0732">Signal</keyword>
<dbReference type="RefSeq" id="XP_009051930.1">
    <property type="nucleotide sequence ID" value="XM_009053682.1"/>
</dbReference>
<evidence type="ECO:0000259" key="4">
    <source>
        <dbReference type="Pfam" id="PF07749"/>
    </source>
</evidence>
<dbReference type="SUPFAM" id="SSF47933">
    <property type="entry name" value="ERP29 C domain-like"/>
    <property type="match status" value="1"/>
</dbReference>
<name>V4A0L2_LOTGI</name>
<feature type="domain" description="ERp29 N-terminal" evidence="5">
    <location>
        <begin position="26"/>
        <end position="147"/>
    </location>
</feature>
<feature type="signal peptide" evidence="3">
    <location>
        <begin position="1"/>
        <end position="23"/>
    </location>
</feature>
<dbReference type="GO" id="GO:0005788">
    <property type="term" value="C:endoplasmic reticulum lumen"/>
    <property type="evidence" value="ECO:0007669"/>
    <property type="project" value="InterPro"/>
</dbReference>
<organism evidence="6 7">
    <name type="scientific">Lottia gigantea</name>
    <name type="common">Giant owl limpet</name>
    <dbReference type="NCBI Taxonomy" id="225164"/>
    <lineage>
        <taxon>Eukaryota</taxon>
        <taxon>Metazoa</taxon>
        <taxon>Spiralia</taxon>
        <taxon>Lophotrochozoa</taxon>
        <taxon>Mollusca</taxon>
        <taxon>Gastropoda</taxon>
        <taxon>Patellogastropoda</taxon>
        <taxon>Lottioidea</taxon>
        <taxon>Lottiidae</taxon>
        <taxon>Lottia</taxon>
    </lineage>
</organism>
<dbReference type="Pfam" id="PF07912">
    <property type="entry name" value="ERp29_N"/>
    <property type="match status" value="1"/>
</dbReference>